<evidence type="ECO:0000313" key="11">
    <source>
        <dbReference type="EMBL" id="THH26530.1"/>
    </source>
</evidence>
<dbReference type="PRINTS" id="PR00783">
    <property type="entry name" value="MINTRINSICP"/>
</dbReference>
<evidence type="ECO:0000256" key="8">
    <source>
        <dbReference type="ARBA" id="ARBA00034651"/>
    </source>
</evidence>
<evidence type="ECO:0000256" key="2">
    <source>
        <dbReference type="ARBA" id="ARBA00006175"/>
    </source>
</evidence>
<keyword evidence="7 10" id="KW-0472">Membrane</keyword>
<sequence>MSSSDNSDTHFRRNSKEYAVHIEDPEKQSRAATDNSVMVLEHPIEHYTRFPNRWSRIRYVIREPVAEFFGVMTLVIIGCGTNIQTGASAFSTVASAPKGRYFADTFGWAAATAMGIWVSGGISGGHINPSVTLALAVWRDFPWRKVPQYIAAQVMGGFIGAGLVYANYIHTIDLVEGSRHIRTVPPETPGTAGWFATYAADYMTNGSCIYDEFLGTMILLIGVSAVTDTRNGPPPPGLVPLTIFLLIMAIGLGLGLQTGWAINPGRDFGPRLFTAMIYSRKVFSYRHQYWIWCPILSTITGGQMGIFLYDTFIFTGNESLINRPNASARAAHLHAMSTETRKPPAGTAVDP</sequence>
<evidence type="ECO:0000256" key="3">
    <source>
        <dbReference type="ARBA" id="ARBA00022448"/>
    </source>
</evidence>
<dbReference type="CDD" id="cd00333">
    <property type="entry name" value="MIP"/>
    <property type="match status" value="1"/>
</dbReference>
<evidence type="ECO:0000256" key="10">
    <source>
        <dbReference type="SAM" id="Phobius"/>
    </source>
</evidence>
<dbReference type="AlphaFoldDB" id="A0A4S4MT64"/>
<keyword evidence="12" id="KW-1185">Reference proteome</keyword>
<dbReference type="InterPro" id="IPR022357">
    <property type="entry name" value="MIP_CS"/>
</dbReference>
<evidence type="ECO:0000256" key="6">
    <source>
        <dbReference type="ARBA" id="ARBA00022989"/>
    </source>
</evidence>
<feature type="transmembrane region" description="Helical" evidence="10">
    <location>
        <begin position="289"/>
        <end position="309"/>
    </location>
</feature>
<dbReference type="Proteomes" id="UP000308730">
    <property type="component" value="Unassembled WGS sequence"/>
</dbReference>
<name>A0A4S4MT64_9APHY</name>
<evidence type="ECO:0000256" key="7">
    <source>
        <dbReference type="ARBA" id="ARBA00023136"/>
    </source>
</evidence>
<dbReference type="InterPro" id="IPR023271">
    <property type="entry name" value="Aquaporin-like"/>
</dbReference>
<dbReference type="Pfam" id="PF00230">
    <property type="entry name" value="MIP"/>
    <property type="match status" value="1"/>
</dbReference>
<evidence type="ECO:0000256" key="4">
    <source>
        <dbReference type="ARBA" id="ARBA00022692"/>
    </source>
</evidence>
<dbReference type="GO" id="GO:0005886">
    <property type="term" value="C:plasma membrane"/>
    <property type="evidence" value="ECO:0007669"/>
    <property type="project" value="TreeGrafter"/>
</dbReference>
<comment type="caution">
    <text evidence="11">The sequence shown here is derived from an EMBL/GenBank/DDBJ whole genome shotgun (WGS) entry which is preliminary data.</text>
</comment>
<organism evidence="11 12">
    <name type="scientific">Antrodiella citrinella</name>
    <dbReference type="NCBI Taxonomy" id="2447956"/>
    <lineage>
        <taxon>Eukaryota</taxon>
        <taxon>Fungi</taxon>
        <taxon>Dikarya</taxon>
        <taxon>Basidiomycota</taxon>
        <taxon>Agaricomycotina</taxon>
        <taxon>Agaricomycetes</taxon>
        <taxon>Polyporales</taxon>
        <taxon>Steccherinaceae</taxon>
        <taxon>Antrodiella</taxon>
    </lineage>
</organism>
<comment type="similarity">
    <text evidence="2 9">Belongs to the MIP/aquaporin (TC 1.A.8) family.</text>
</comment>
<evidence type="ECO:0000256" key="5">
    <source>
        <dbReference type="ARBA" id="ARBA00022737"/>
    </source>
</evidence>
<dbReference type="InterPro" id="IPR000425">
    <property type="entry name" value="MIP"/>
</dbReference>
<evidence type="ECO:0008006" key="13">
    <source>
        <dbReference type="Google" id="ProtNLM"/>
    </source>
</evidence>
<dbReference type="PROSITE" id="PS00221">
    <property type="entry name" value="MIP"/>
    <property type="match status" value="1"/>
</dbReference>
<feature type="transmembrane region" description="Helical" evidence="10">
    <location>
        <begin position="238"/>
        <end position="262"/>
    </location>
</feature>
<evidence type="ECO:0000256" key="1">
    <source>
        <dbReference type="ARBA" id="ARBA00004141"/>
    </source>
</evidence>
<reference evidence="11 12" key="1">
    <citation type="submission" date="2019-02" db="EMBL/GenBank/DDBJ databases">
        <title>Genome sequencing of the rare red list fungi Antrodiella citrinella (Flaviporus citrinellus).</title>
        <authorList>
            <person name="Buettner E."/>
            <person name="Kellner H."/>
        </authorList>
    </citation>
    <scope>NUCLEOTIDE SEQUENCE [LARGE SCALE GENOMIC DNA]</scope>
    <source>
        <strain evidence="11 12">DSM 108506</strain>
    </source>
</reference>
<dbReference type="PANTHER" id="PTHR43829:SF9">
    <property type="entry name" value="AQUAPORIN-9"/>
    <property type="match status" value="1"/>
</dbReference>
<dbReference type="InterPro" id="IPR050363">
    <property type="entry name" value="MIP/Aquaporin"/>
</dbReference>
<dbReference type="OrthoDB" id="3222at2759"/>
<protein>
    <recommendedName>
        <fullName evidence="13">Aquaporin</fullName>
    </recommendedName>
</protein>
<evidence type="ECO:0000313" key="12">
    <source>
        <dbReference type="Proteomes" id="UP000308730"/>
    </source>
</evidence>
<dbReference type="NCBIfam" id="TIGR00861">
    <property type="entry name" value="MIP"/>
    <property type="match status" value="1"/>
</dbReference>
<keyword evidence="3 9" id="KW-0813">Transport</keyword>
<proteinExistence type="inferred from homology"/>
<dbReference type="GO" id="GO:0015254">
    <property type="term" value="F:glycerol channel activity"/>
    <property type="evidence" value="ECO:0007669"/>
    <property type="project" value="TreeGrafter"/>
</dbReference>
<accession>A0A4S4MT64</accession>
<keyword evidence="6 10" id="KW-1133">Transmembrane helix</keyword>
<dbReference type="SUPFAM" id="SSF81338">
    <property type="entry name" value="Aquaporin-like"/>
    <property type="match status" value="1"/>
</dbReference>
<dbReference type="Gene3D" id="1.20.1080.10">
    <property type="entry name" value="Glycerol uptake facilitator protein"/>
    <property type="match status" value="1"/>
</dbReference>
<dbReference type="GO" id="GO:0015250">
    <property type="term" value="F:water channel activity"/>
    <property type="evidence" value="ECO:0007669"/>
    <property type="project" value="TreeGrafter"/>
</dbReference>
<feature type="transmembrane region" description="Helical" evidence="10">
    <location>
        <begin position="149"/>
        <end position="169"/>
    </location>
</feature>
<gene>
    <name evidence="11" type="ORF">EUX98_g7663</name>
</gene>
<evidence type="ECO:0000256" key="9">
    <source>
        <dbReference type="RuleBase" id="RU000477"/>
    </source>
</evidence>
<comment type="subcellular location">
    <subcellularLocation>
        <location evidence="1">Membrane</location>
        <topology evidence="1">Multi-pass membrane protein</topology>
    </subcellularLocation>
</comment>
<keyword evidence="4 9" id="KW-0812">Transmembrane</keyword>
<dbReference type="EMBL" id="SGPM01000338">
    <property type="protein sequence ID" value="THH26530.1"/>
    <property type="molecule type" value="Genomic_DNA"/>
</dbReference>
<dbReference type="PANTHER" id="PTHR43829">
    <property type="entry name" value="AQUAPORIN OR AQUAGLYCEROPORIN RELATED"/>
    <property type="match status" value="1"/>
</dbReference>
<comment type="catalytic activity">
    <reaction evidence="8">
        <text>H2O(in) = H2O(out)</text>
        <dbReference type="Rhea" id="RHEA:29667"/>
        <dbReference type="ChEBI" id="CHEBI:15377"/>
    </reaction>
</comment>
<keyword evidence="5" id="KW-0677">Repeat</keyword>